<dbReference type="AlphaFoldDB" id="A0A9W7FVH9"/>
<accession>A0A9W7FVH9</accession>
<evidence type="ECO:0000313" key="3">
    <source>
        <dbReference type="Proteomes" id="UP001165122"/>
    </source>
</evidence>
<dbReference type="EMBL" id="BRXW01000343">
    <property type="protein sequence ID" value="GMI18683.1"/>
    <property type="molecule type" value="Genomic_DNA"/>
</dbReference>
<feature type="region of interest" description="Disordered" evidence="1">
    <location>
        <begin position="57"/>
        <end position="95"/>
    </location>
</feature>
<comment type="caution">
    <text evidence="2">The sequence shown here is derived from an EMBL/GenBank/DDBJ whole genome shotgun (WGS) entry which is preliminary data.</text>
</comment>
<organism evidence="2 3">
    <name type="scientific">Triparma laevis f. longispina</name>
    <dbReference type="NCBI Taxonomy" id="1714387"/>
    <lineage>
        <taxon>Eukaryota</taxon>
        <taxon>Sar</taxon>
        <taxon>Stramenopiles</taxon>
        <taxon>Ochrophyta</taxon>
        <taxon>Bolidophyceae</taxon>
        <taxon>Parmales</taxon>
        <taxon>Triparmaceae</taxon>
        <taxon>Triparma</taxon>
    </lineage>
</organism>
<sequence length="194" mass="21215">MVDFKFETSDEVNTSSPNVAGRARPVRVASTAGKQTFRTPIEAFDKCFIRRSSCQERPSCASKPSAKKTDSSEVGLGENDHDDGEGLSSTGGAASGVNSFLSPTNDNDYNPVVIIVVSPKMDDELKPLKINSPTTTPMATTHDAALPCPLRPEAKGFFRFIVLNTQNSMAVRDFLFVLSYFWKLKANHIDVYCL</sequence>
<proteinExistence type="predicted"/>
<evidence type="ECO:0000256" key="1">
    <source>
        <dbReference type="SAM" id="MobiDB-lite"/>
    </source>
</evidence>
<keyword evidence="3" id="KW-1185">Reference proteome</keyword>
<feature type="region of interest" description="Disordered" evidence="1">
    <location>
        <begin position="1"/>
        <end position="35"/>
    </location>
</feature>
<reference evidence="3" key="1">
    <citation type="journal article" date="2023" name="Commun. Biol.">
        <title>Genome analysis of Parmales, the sister group of diatoms, reveals the evolutionary specialization of diatoms from phago-mixotrophs to photoautotrophs.</title>
        <authorList>
            <person name="Ban H."/>
            <person name="Sato S."/>
            <person name="Yoshikawa S."/>
            <person name="Yamada K."/>
            <person name="Nakamura Y."/>
            <person name="Ichinomiya M."/>
            <person name="Sato N."/>
            <person name="Blanc-Mathieu R."/>
            <person name="Endo H."/>
            <person name="Kuwata A."/>
            <person name="Ogata H."/>
        </authorList>
    </citation>
    <scope>NUCLEOTIDE SEQUENCE [LARGE SCALE GENOMIC DNA]</scope>
    <source>
        <strain evidence="3">NIES 3700</strain>
    </source>
</reference>
<gene>
    <name evidence="2" type="ORF">TrLO_g2163</name>
</gene>
<dbReference type="Proteomes" id="UP001165122">
    <property type="component" value="Unassembled WGS sequence"/>
</dbReference>
<protein>
    <submittedName>
        <fullName evidence="2">Uncharacterized protein</fullName>
    </submittedName>
</protein>
<evidence type="ECO:0000313" key="2">
    <source>
        <dbReference type="EMBL" id="GMI18683.1"/>
    </source>
</evidence>
<name>A0A9W7FVH9_9STRA</name>